<name>A0ABP7N218_9GAMM</name>
<dbReference type="EMBL" id="BAABBN010000012">
    <property type="protein sequence ID" value="GAA3933595.1"/>
    <property type="molecule type" value="Genomic_DNA"/>
</dbReference>
<reference evidence="2" key="1">
    <citation type="journal article" date="2019" name="Int. J. Syst. Evol. Microbiol.">
        <title>The Global Catalogue of Microorganisms (GCM) 10K type strain sequencing project: providing services to taxonomists for standard genome sequencing and annotation.</title>
        <authorList>
            <consortium name="The Broad Institute Genomics Platform"/>
            <consortium name="The Broad Institute Genome Sequencing Center for Infectious Disease"/>
            <person name="Wu L."/>
            <person name="Ma J."/>
        </authorList>
    </citation>
    <scope>NUCLEOTIDE SEQUENCE [LARGE SCALE GENOMIC DNA]</scope>
    <source>
        <strain evidence="2">JCM 17551</strain>
    </source>
</reference>
<comment type="caution">
    <text evidence="1">The sequence shown here is derived from an EMBL/GenBank/DDBJ whole genome shotgun (WGS) entry which is preliminary data.</text>
</comment>
<accession>A0ABP7N218</accession>
<dbReference type="Proteomes" id="UP001501565">
    <property type="component" value="Unassembled WGS sequence"/>
</dbReference>
<evidence type="ECO:0000313" key="1">
    <source>
        <dbReference type="EMBL" id="GAA3933595.1"/>
    </source>
</evidence>
<evidence type="ECO:0000313" key="2">
    <source>
        <dbReference type="Proteomes" id="UP001501565"/>
    </source>
</evidence>
<protein>
    <submittedName>
        <fullName evidence="1">Uncharacterized protein</fullName>
    </submittedName>
</protein>
<dbReference type="RefSeq" id="WP_344799666.1">
    <property type="nucleotide sequence ID" value="NZ_BAABBN010000012.1"/>
</dbReference>
<organism evidence="1 2">
    <name type="scientific">Litoribacillus peritrichatus</name>
    <dbReference type="NCBI Taxonomy" id="718191"/>
    <lineage>
        <taxon>Bacteria</taxon>
        <taxon>Pseudomonadati</taxon>
        <taxon>Pseudomonadota</taxon>
        <taxon>Gammaproteobacteria</taxon>
        <taxon>Oceanospirillales</taxon>
        <taxon>Oceanospirillaceae</taxon>
        <taxon>Litoribacillus</taxon>
    </lineage>
</organism>
<gene>
    <name evidence="1" type="ORF">GCM10022277_32740</name>
</gene>
<sequence>MNMDLTVGQAPNPSNTKMFEYSSTEDLIKQLDNDNLKQDFSNYQEDFTFVDSTINYRSLPMRMTFQTNSQTLIFSIPDLGINEQFDGQGDRDNAIDQLLDYLKGKDSNTANKINRKLVEISPSSPIAGNPSAMMNMMVDSAFDAGVGFDRSQANIAASDLSDENRIGIGIDYAQYDQAGQTSDNWTLPLKYTWADENGRNLTIDLPLSYNDTEGSETYKARLGITYQFPVNANWLLTPVLDYGVTASEDLYDGAQMISGAITSMYTFDPLSVAGDEISVSIGNMAGYYKTLPLDIDDYEVDPDITNQVTKNGVLIDTLVDIFSYPANVQYILTDSRYFGDEVYADNFNEIGFSVRPAHTSSDFLALTFLYIASPSSEDISGFKGKLFYSF</sequence>
<keyword evidence="2" id="KW-1185">Reference proteome</keyword>
<proteinExistence type="predicted"/>